<protein>
    <submittedName>
        <fullName evidence="3">Osmoprotectant transport system substrate-binding protein</fullName>
    </submittedName>
</protein>
<evidence type="ECO:0000256" key="1">
    <source>
        <dbReference type="SAM" id="SignalP"/>
    </source>
</evidence>
<dbReference type="InterPro" id="IPR007210">
    <property type="entry name" value="ABC_Gly_betaine_transp_sub-bd"/>
</dbReference>
<dbReference type="AlphaFoldDB" id="A0A1I0V7F2"/>
<dbReference type="STRING" id="988821.SAMN05421867_101211"/>
<organism evidence="3 4">
    <name type="scientific">Cellulomonas marina</name>
    <dbReference type="NCBI Taxonomy" id="988821"/>
    <lineage>
        <taxon>Bacteria</taxon>
        <taxon>Bacillati</taxon>
        <taxon>Actinomycetota</taxon>
        <taxon>Actinomycetes</taxon>
        <taxon>Micrococcales</taxon>
        <taxon>Cellulomonadaceae</taxon>
        <taxon>Cellulomonas</taxon>
    </lineage>
</organism>
<reference evidence="4" key="1">
    <citation type="submission" date="2016-10" db="EMBL/GenBank/DDBJ databases">
        <authorList>
            <person name="Varghese N."/>
            <person name="Submissions S."/>
        </authorList>
    </citation>
    <scope>NUCLEOTIDE SEQUENCE [LARGE SCALE GENOMIC DNA]</scope>
    <source>
        <strain evidence="4">CGMCC 4.6945</strain>
    </source>
</reference>
<sequence length="332" mass="33323">MRRRPTLLALAAATGLLLAACGDPGSGGGEAAPTSSGSAGGTVCEPVAGEQLVALEDDQQLQNADNIVAAFNAAAVAANPSMVELLDAVGAALDTEGLIELNAQVDVDRQTPSEVAAAFVEAEGLAAASATGSGPVVIGAGNFTESATLAEIYAAVLRSAGFEPSVQQIGNRETYLPALQDGTLSVVPEYAATLAEFLNGSINGADAEPVATPDIDETMAALTPLAEQSQLVVGTPSAAQDQNAFAVTQAFAEQYGVETLSDVAEACAGGISLAGPPECPERPFCGQGLEETYGLALEFSSYDFALIATAVRQGEAAMGLVLSSDAALADRG</sequence>
<feature type="domain" description="ABC-type glycine betaine transport system substrate-binding" evidence="2">
    <location>
        <begin position="135"/>
        <end position="329"/>
    </location>
</feature>
<dbReference type="RefSeq" id="WP_090029923.1">
    <property type="nucleotide sequence ID" value="NZ_BONM01000005.1"/>
</dbReference>
<name>A0A1I0V7F2_9CELL</name>
<keyword evidence="4" id="KW-1185">Reference proteome</keyword>
<feature type="chain" id="PRO_5039396603" evidence="1">
    <location>
        <begin position="20"/>
        <end position="332"/>
    </location>
</feature>
<evidence type="ECO:0000313" key="4">
    <source>
        <dbReference type="Proteomes" id="UP000199012"/>
    </source>
</evidence>
<dbReference type="Gene3D" id="3.40.190.120">
    <property type="entry name" value="Osmoprotection protein (prox), domain 2"/>
    <property type="match status" value="2"/>
</dbReference>
<dbReference type="Proteomes" id="UP000199012">
    <property type="component" value="Unassembled WGS sequence"/>
</dbReference>
<dbReference type="Gene3D" id="3.40.190.10">
    <property type="entry name" value="Periplasmic binding protein-like II"/>
    <property type="match status" value="2"/>
</dbReference>
<feature type="domain" description="ABC-type glycine betaine transport system substrate-binding" evidence="2">
    <location>
        <begin position="51"/>
        <end position="121"/>
    </location>
</feature>
<dbReference type="GO" id="GO:0022857">
    <property type="term" value="F:transmembrane transporter activity"/>
    <property type="evidence" value="ECO:0007669"/>
    <property type="project" value="InterPro"/>
</dbReference>
<dbReference type="SUPFAM" id="SSF53850">
    <property type="entry name" value="Periplasmic binding protein-like II"/>
    <property type="match status" value="2"/>
</dbReference>
<feature type="signal peptide" evidence="1">
    <location>
        <begin position="1"/>
        <end position="19"/>
    </location>
</feature>
<dbReference type="GO" id="GO:0043190">
    <property type="term" value="C:ATP-binding cassette (ABC) transporter complex"/>
    <property type="evidence" value="ECO:0007669"/>
    <property type="project" value="InterPro"/>
</dbReference>
<dbReference type="Pfam" id="PF04069">
    <property type="entry name" value="OpuAC"/>
    <property type="match status" value="2"/>
</dbReference>
<gene>
    <name evidence="3" type="ORF">SAMN05421867_101211</name>
</gene>
<accession>A0A1I0V7F2</accession>
<dbReference type="EMBL" id="FOKA01000001">
    <property type="protein sequence ID" value="SFA72172.1"/>
    <property type="molecule type" value="Genomic_DNA"/>
</dbReference>
<dbReference type="PROSITE" id="PS51257">
    <property type="entry name" value="PROKAR_LIPOPROTEIN"/>
    <property type="match status" value="1"/>
</dbReference>
<proteinExistence type="predicted"/>
<dbReference type="OrthoDB" id="9781705at2"/>
<keyword evidence="1" id="KW-0732">Signal</keyword>
<evidence type="ECO:0000313" key="3">
    <source>
        <dbReference type="EMBL" id="SFA72172.1"/>
    </source>
</evidence>
<evidence type="ECO:0000259" key="2">
    <source>
        <dbReference type="Pfam" id="PF04069"/>
    </source>
</evidence>